<evidence type="ECO:0008006" key="9">
    <source>
        <dbReference type="Google" id="ProtNLM"/>
    </source>
</evidence>
<feature type="repeat" description="ANK" evidence="3">
    <location>
        <begin position="58"/>
        <end position="90"/>
    </location>
</feature>
<evidence type="ECO:0000313" key="7">
    <source>
        <dbReference type="EMBL" id="KAK7905163.1"/>
    </source>
</evidence>
<dbReference type="SUPFAM" id="SSF48403">
    <property type="entry name" value="Ankyrin repeat"/>
    <property type="match status" value="1"/>
</dbReference>
<evidence type="ECO:0000256" key="5">
    <source>
        <dbReference type="SAM" id="MobiDB-lite"/>
    </source>
</evidence>
<evidence type="ECO:0000256" key="1">
    <source>
        <dbReference type="ARBA" id="ARBA00022737"/>
    </source>
</evidence>
<dbReference type="InterPro" id="IPR036770">
    <property type="entry name" value="Ankyrin_rpt-contain_sf"/>
</dbReference>
<dbReference type="EMBL" id="JBBPFD010000012">
    <property type="protein sequence ID" value="KAK7905163.1"/>
    <property type="molecule type" value="Genomic_DNA"/>
</dbReference>
<dbReference type="PANTHER" id="PTHR24129:SF1">
    <property type="entry name" value="UVEAL AUTOANTIGEN WITH COILED-COIL DOMAINS AND ANKYRIN REPEATS"/>
    <property type="match status" value="1"/>
</dbReference>
<organism evidence="7 8">
    <name type="scientific">Mugilogobius chulae</name>
    <name type="common">yellowstripe goby</name>
    <dbReference type="NCBI Taxonomy" id="88201"/>
    <lineage>
        <taxon>Eukaryota</taxon>
        <taxon>Metazoa</taxon>
        <taxon>Chordata</taxon>
        <taxon>Craniata</taxon>
        <taxon>Vertebrata</taxon>
        <taxon>Euteleostomi</taxon>
        <taxon>Actinopterygii</taxon>
        <taxon>Neopterygii</taxon>
        <taxon>Teleostei</taxon>
        <taxon>Neoteleostei</taxon>
        <taxon>Acanthomorphata</taxon>
        <taxon>Gobiaria</taxon>
        <taxon>Gobiiformes</taxon>
        <taxon>Gobioidei</taxon>
        <taxon>Gobiidae</taxon>
        <taxon>Gobionellinae</taxon>
        <taxon>Mugilogobius</taxon>
    </lineage>
</organism>
<dbReference type="Pfam" id="PF12796">
    <property type="entry name" value="Ank_2"/>
    <property type="match status" value="1"/>
</dbReference>
<feature type="signal peptide" evidence="6">
    <location>
        <begin position="1"/>
        <end position="18"/>
    </location>
</feature>
<keyword evidence="1" id="KW-0677">Repeat</keyword>
<dbReference type="Gene3D" id="1.25.40.20">
    <property type="entry name" value="Ankyrin repeat-containing domain"/>
    <property type="match status" value="1"/>
</dbReference>
<feature type="coiled-coil region" evidence="4">
    <location>
        <begin position="141"/>
        <end position="218"/>
    </location>
</feature>
<keyword evidence="8" id="KW-1185">Reference proteome</keyword>
<evidence type="ECO:0000313" key="8">
    <source>
        <dbReference type="Proteomes" id="UP001460270"/>
    </source>
</evidence>
<feature type="repeat" description="ANK" evidence="3">
    <location>
        <begin position="25"/>
        <end position="57"/>
    </location>
</feature>
<evidence type="ECO:0000256" key="2">
    <source>
        <dbReference type="ARBA" id="ARBA00023054"/>
    </source>
</evidence>
<sequence length="1466" mass="168751">MLTLTAHMLLLCFQHNCPVGNVDLQGRTALHDAVMAGCSSSVKLLCDSGANVNATDFDGRTPLVLATQMCHPRICQLLLEKGADITIRDKQNKTALILGCEYSCKDAVEVLLKAGADLRPQDAFGHDAFHYARHSKSPELLSLLKAQLDRTSREKDAARIEQWKRQHSFERADSVEVSRRDQIIHDLELQNESLQESLKRSHQEQRGLLDQVSQLQQQLTQEKVDECLKEMDSPKLPKEDGARGLETVKVQLKSSMGDYSGQSVIKGKESLLKQAYSLDTEPIQRVSISRSMSRGSEKQQVAVGNWDLQAEMEALRRELEQVRRRQQASEEETSRLQSALNHKNRECQELVQNRDSIQKQADQQIQELEDALGDVQKRMLESECKVKQLQTLLLSILDPPSVLRTTVKKSSTPMNGQAVDVTKANAALLWPFYHFQSSNSSLCVGLVLRRFQMALCPHIVLIYNTLCVIKSSVEDEVEDDQKLTVGEVMQWITGQGYKPRGRFPHIYQTLCDSLHTICFPTVSAWLTKKYKNVNKITKLGENVLNLNSWKHFCYISEKLYKDRQKMQKRMLQLHSGIFTKKIKSVSDTSVCQQLPGQQPKQLHSAHVVAVKEHLGGQANEELRAQLQDVKTKYEGASAEVGRVRNRLKQSEKALEEYKTSESQLAAESERLSQELGVVTVERDEMAHALLQMERQLKEAKTKQTNTVPAEKFDNMKNLLTNAVDEKERQIAELREDYDRVLEEVADLHRRMDSPSVQSANSEEEQRVRATLEENNASLKKRLQEVTAKSQALIQEVEESEEERDLLREQLEKLNSHIESDFIPIQLHEQARHNMVQALEELEDKLVEASERYGRAETQVEQLRSHKSTLEGQLLHLQNTEQEADHLKALNADLLKQLEAMQRRYNEEIQELQKTIDGEYVPRQQMEQIKRELTTTVKDLRSQVAELESRKKEELRNVKEGNDKLKGELEKVRLNIQTNYIAINEHNSVTDQLKVAAVEAENRANKASEMYAVTLDENTRLTQELQAQKQELDTIQEAIQAKFILRTAVEEKDKFYEKQLKELTEKLSKMEDKYNEERKSRESVEREKEQLKAQFTEVDQRLDVAWVERQKELDKEYSSKFVELTVKVQDMEKQRDEVERQNVELRNENGNYATQVQSLQERLRSELTRIANYDNELKALNQEVQQAQEECRKARSAQQEEAQKTCVLQKELQETQVENQQMTRNKERLEAEVDKLRMALKEEEENNAQRAEDVSTLQSELLQATQALEELRRKHEDLSQLQKDKQQLSEEVSGLREKLLLLSEEVQDAREDAALASEQERKAKAEMNSLQEKFRAVEKEVGELKERYDQSLNTIQELQKRIQASAQQTEAKDKKITELLTDVERLKQALNGLSQLAYTSSAPKRQTDSLQAQVKSLQQQLADAERQHREVVSIYRTHLLSAAQGHMDEDVQAALLQIIRMRQEFVC</sequence>
<dbReference type="PANTHER" id="PTHR24129">
    <property type="entry name" value="ANKYCORBIN"/>
    <property type="match status" value="1"/>
</dbReference>
<keyword evidence="6" id="KW-0732">Signal</keyword>
<keyword evidence="3" id="KW-0040">ANK repeat</keyword>
<dbReference type="Gene3D" id="1.10.287.1490">
    <property type="match status" value="1"/>
</dbReference>
<dbReference type="InterPro" id="IPR002110">
    <property type="entry name" value="Ankyrin_rpt"/>
</dbReference>
<proteinExistence type="predicted"/>
<evidence type="ECO:0000256" key="4">
    <source>
        <dbReference type="SAM" id="Coils"/>
    </source>
</evidence>
<protein>
    <recommendedName>
        <fullName evidence="9">Uveal autoantigen with coiled-coil domains and ankyrin repeats b</fullName>
    </recommendedName>
</protein>
<keyword evidence="2 4" id="KW-0175">Coiled coil</keyword>
<dbReference type="PROSITE" id="PS50088">
    <property type="entry name" value="ANK_REPEAT"/>
    <property type="match status" value="2"/>
</dbReference>
<gene>
    <name evidence="7" type="ORF">WMY93_017770</name>
</gene>
<dbReference type="GO" id="GO:0003779">
    <property type="term" value="F:actin binding"/>
    <property type="evidence" value="ECO:0007669"/>
    <property type="project" value="InterPro"/>
</dbReference>
<dbReference type="PROSITE" id="PS50297">
    <property type="entry name" value="ANK_REP_REGION"/>
    <property type="match status" value="2"/>
</dbReference>
<dbReference type="Proteomes" id="UP001460270">
    <property type="component" value="Unassembled WGS sequence"/>
</dbReference>
<dbReference type="InterPro" id="IPR042420">
    <property type="entry name" value="RAI14/UACA"/>
</dbReference>
<feature type="coiled-coil region" evidence="4">
    <location>
        <begin position="1010"/>
        <end position="1433"/>
    </location>
</feature>
<evidence type="ECO:0000256" key="3">
    <source>
        <dbReference type="PROSITE-ProRule" id="PRU00023"/>
    </source>
</evidence>
<feature type="region of interest" description="Disordered" evidence="5">
    <location>
        <begin position="325"/>
        <end position="344"/>
    </location>
</feature>
<accession>A0AAW0NRX5</accession>
<feature type="coiled-coil region" evidence="4">
    <location>
        <begin position="619"/>
        <end position="974"/>
    </location>
</feature>
<feature type="chain" id="PRO_5043384902" description="Uveal autoantigen with coiled-coil domains and ankyrin repeats b" evidence="6">
    <location>
        <begin position="19"/>
        <end position="1466"/>
    </location>
</feature>
<comment type="caution">
    <text evidence="7">The sequence shown here is derived from an EMBL/GenBank/DDBJ whole genome shotgun (WGS) entry which is preliminary data.</text>
</comment>
<name>A0AAW0NRX5_9GOBI</name>
<dbReference type="SMART" id="SM00248">
    <property type="entry name" value="ANK"/>
    <property type="match status" value="3"/>
</dbReference>
<evidence type="ECO:0000256" key="6">
    <source>
        <dbReference type="SAM" id="SignalP"/>
    </source>
</evidence>
<reference evidence="8" key="1">
    <citation type="submission" date="2024-04" db="EMBL/GenBank/DDBJ databases">
        <title>Salinicola lusitanus LLJ914,a marine bacterium isolated from the Okinawa Trough.</title>
        <authorList>
            <person name="Li J."/>
        </authorList>
    </citation>
    <scope>NUCLEOTIDE SEQUENCE [LARGE SCALE GENOMIC DNA]</scope>
</reference>